<gene>
    <name evidence="2" type="ORF">SAMN05421803_12483</name>
</gene>
<evidence type="ECO:0000313" key="2">
    <source>
        <dbReference type="EMBL" id="SHK59863.1"/>
    </source>
</evidence>
<dbReference type="RefSeq" id="WP_073383219.1">
    <property type="nucleotide sequence ID" value="NZ_FQZK01000024.1"/>
</dbReference>
<reference evidence="2 3" key="1">
    <citation type="submission" date="2016-11" db="EMBL/GenBank/DDBJ databases">
        <authorList>
            <person name="Jaros S."/>
            <person name="Januszkiewicz K."/>
            <person name="Wedrychowicz H."/>
        </authorList>
    </citation>
    <scope>NUCLEOTIDE SEQUENCE [LARGE SCALE GENOMIC DNA]</scope>
    <source>
        <strain evidence="2 3">CGMCC 4.5723</strain>
    </source>
</reference>
<feature type="signal peptide" evidence="1">
    <location>
        <begin position="1"/>
        <end position="27"/>
    </location>
</feature>
<name>A0A1M6TSH9_9ACTN</name>
<evidence type="ECO:0000313" key="3">
    <source>
        <dbReference type="Proteomes" id="UP000184452"/>
    </source>
</evidence>
<dbReference type="OrthoDB" id="3431053at2"/>
<accession>A0A1M6TSH9</accession>
<dbReference type="Proteomes" id="UP000184452">
    <property type="component" value="Unassembled WGS sequence"/>
</dbReference>
<sequence length="70" mass="6850">MTRIAKISGLVLATGLAFGAMTGTAAADNNANVQNLTIPVCVDVLQAAGVSADGCNVVSWDATSGIAVGD</sequence>
<feature type="chain" id="PRO_5012364547" evidence="1">
    <location>
        <begin position="28"/>
        <end position="70"/>
    </location>
</feature>
<dbReference type="AlphaFoldDB" id="A0A1M6TSH9"/>
<organism evidence="2 3">
    <name type="scientific">Nocardiopsis flavescens</name>
    <dbReference type="NCBI Taxonomy" id="758803"/>
    <lineage>
        <taxon>Bacteria</taxon>
        <taxon>Bacillati</taxon>
        <taxon>Actinomycetota</taxon>
        <taxon>Actinomycetes</taxon>
        <taxon>Streptosporangiales</taxon>
        <taxon>Nocardiopsidaceae</taxon>
        <taxon>Nocardiopsis</taxon>
    </lineage>
</organism>
<keyword evidence="3" id="KW-1185">Reference proteome</keyword>
<proteinExistence type="predicted"/>
<dbReference type="EMBL" id="FQZK01000024">
    <property type="protein sequence ID" value="SHK59863.1"/>
    <property type="molecule type" value="Genomic_DNA"/>
</dbReference>
<evidence type="ECO:0000256" key="1">
    <source>
        <dbReference type="SAM" id="SignalP"/>
    </source>
</evidence>
<keyword evidence="1" id="KW-0732">Signal</keyword>
<protein>
    <submittedName>
        <fullName evidence="2">Uncharacterized protein</fullName>
    </submittedName>
</protein>